<dbReference type="Proteomes" id="UP000399805">
    <property type="component" value="Unassembled WGS sequence"/>
</dbReference>
<feature type="region of interest" description="Disordered" evidence="1">
    <location>
        <begin position="1"/>
        <end position="74"/>
    </location>
</feature>
<dbReference type="AlphaFoldDB" id="A0A6I8LTY8"/>
<organism evidence="2 3">
    <name type="scientific">Amycolatopsis camponoti</name>
    <dbReference type="NCBI Taxonomy" id="2606593"/>
    <lineage>
        <taxon>Bacteria</taxon>
        <taxon>Bacillati</taxon>
        <taxon>Actinomycetota</taxon>
        <taxon>Actinomycetes</taxon>
        <taxon>Pseudonocardiales</taxon>
        <taxon>Pseudonocardiaceae</taxon>
        <taxon>Amycolatopsis</taxon>
    </lineage>
</organism>
<feature type="compositionally biased region" description="Basic residues" evidence="1">
    <location>
        <begin position="63"/>
        <end position="74"/>
    </location>
</feature>
<reference evidence="2 3" key="1">
    <citation type="submission" date="2019-09" db="EMBL/GenBank/DDBJ databases">
        <authorList>
            <person name="Leyn A S."/>
        </authorList>
    </citation>
    <scope>NUCLEOTIDE SEQUENCE [LARGE SCALE GENOMIC DNA]</scope>
    <source>
        <strain evidence="2">AA231_1</strain>
    </source>
</reference>
<proteinExistence type="predicted"/>
<evidence type="ECO:0000256" key="1">
    <source>
        <dbReference type="SAM" id="MobiDB-lite"/>
    </source>
</evidence>
<evidence type="ECO:0000313" key="3">
    <source>
        <dbReference type="Proteomes" id="UP000399805"/>
    </source>
</evidence>
<sequence length="74" mass="8188">MDLSHHRDRPTPSSPQRTAQNFRKVGDSTERPAVLGRRPEPPPRRTVLGAVTTTASRTSAKNSGHRIARTPARH</sequence>
<feature type="compositionally biased region" description="Polar residues" evidence="1">
    <location>
        <begin position="51"/>
        <end position="62"/>
    </location>
</feature>
<gene>
    <name evidence="2" type="ORF">AA23TX_03600</name>
</gene>
<protein>
    <submittedName>
        <fullName evidence="2">Uncharacterized protein</fullName>
    </submittedName>
</protein>
<name>A0A6I8LTY8_9PSEU</name>
<accession>A0A6I8LTY8</accession>
<dbReference type="EMBL" id="CABVGP010000001">
    <property type="protein sequence ID" value="VVJ18579.1"/>
    <property type="molecule type" value="Genomic_DNA"/>
</dbReference>
<evidence type="ECO:0000313" key="2">
    <source>
        <dbReference type="EMBL" id="VVJ18579.1"/>
    </source>
</evidence>
<keyword evidence="3" id="KW-1185">Reference proteome</keyword>